<evidence type="ECO:0000313" key="2">
    <source>
        <dbReference type="EMBL" id="ENU37585.1"/>
    </source>
</evidence>
<dbReference type="Gene3D" id="2.40.128.270">
    <property type="match status" value="1"/>
</dbReference>
<evidence type="ECO:0000313" key="3">
    <source>
        <dbReference type="Proteomes" id="UP000023776"/>
    </source>
</evidence>
<protein>
    <recommendedName>
        <fullName evidence="1">DUF306 domain-containing protein</fullName>
    </recommendedName>
</protein>
<dbReference type="EMBL" id="APOM01000005">
    <property type="protein sequence ID" value="ENU37585.1"/>
    <property type="molecule type" value="Genomic_DNA"/>
</dbReference>
<sequence length="155" mass="17822">MNIYQKLRSSYEKTYKTVNHFILYFDVIYSAKQTITLFERPWIGTEINGKFLEVDSPNRPAIYFDAKNKRFAGADGCNKIQDSFDSNNQHLKLGQIASTLMACHGAQDTISREYNDALAQTNRYEVKGHELKFLDKSGQTLVKFVTVIQPLPFKN</sequence>
<dbReference type="PANTHER" id="PTHR35535">
    <property type="entry name" value="HEAT SHOCK PROTEIN HSLJ"/>
    <property type="match status" value="1"/>
</dbReference>
<evidence type="ECO:0000259" key="1">
    <source>
        <dbReference type="Pfam" id="PF03724"/>
    </source>
</evidence>
<dbReference type="InterPro" id="IPR038670">
    <property type="entry name" value="HslJ-like_sf"/>
</dbReference>
<dbReference type="PATRIC" id="fig|981333.9.peg.154"/>
<dbReference type="Proteomes" id="UP000023776">
    <property type="component" value="Unassembled WGS sequence"/>
</dbReference>
<dbReference type="HOGENOM" id="CLU_075808_3_1_6"/>
<organism evidence="2 3">
    <name type="scientific">Acinetobacter parvus DSM 16617 = CIP 108168</name>
    <dbReference type="NCBI Taxonomy" id="981333"/>
    <lineage>
        <taxon>Bacteria</taxon>
        <taxon>Pseudomonadati</taxon>
        <taxon>Pseudomonadota</taxon>
        <taxon>Gammaproteobacteria</taxon>
        <taxon>Moraxellales</taxon>
        <taxon>Moraxellaceae</taxon>
        <taxon>Acinetobacter</taxon>
    </lineage>
</organism>
<gene>
    <name evidence="2" type="ORF">F988_00163</name>
</gene>
<dbReference type="InterPro" id="IPR005184">
    <property type="entry name" value="DUF306_Meta_HslJ"/>
</dbReference>
<comment type="caution">
    <text evidence="2">The sequence shown here is derived from an EMBL/GenBank/DDBJ whole genome shotgun (WGS) entry which is preliminary data.</text>
</comment>
<accession>N8QGC1</accession>
<dbReference type="PANTHER" id="PTHR35535:SF1">
    <property type="entry name" value="HEAT SHOCK PROTEIN HSLJ"/>
    <property type="match status" value="1"/>
</dbReference>
<dbReference type="InterPro" id="IPR053147">
    <property type="entry name" value="Hsp_HslJ-like"/>
</dbReference>
<keyword evidence="3" id="KW-1185">Reference proteome</keyword>
<proteinExistence type="predicted"/>
<reference evidence="2 3" key="1">
    <citation type="submission" date="2013-02" db="EMBL/GenBank/DDBJ databases">
        <title>The Genome Sequence of Acinetobacter parvus CIP 108168.</title>
        <authorList>
            <consortium name="The Broad Institute Genome Sequencing Platform"/>
            <consortium name="The Broad Institute Genome Sequencing Center for Infectious Disease"/>
            <person name="Cerqueira G."/>
            <person name="Feldgarden M."/>
            <person name="Courvalin P."/>
            <person name="Perichon B."/>
            <person name="Grillot-Courvalin C."/>
            <person name="Clermont D."/>
            <person name="Rocha E."/>
            <person name="Yoon E.-J."/>
            <person name="Nemec A."/>
            <person name="Walker B."/>
            <person name="Young S.K."/>
            <person name="Zeng Q."/>
            <person name="Gargeya S."/>
            <person name="Fitzgerald M."/>
            <person name="Haas B."/>
            <person name="Abouelleil A."/>
            <person name="Alvarado L."/>
            <person name="Arachchi H.M."/>
            <person name="Berlin A.M."/>
            <person name="Chapman S.B."/>
            <person name="Dewar J."/>
            <person name="Goldberg J."/>
            <person name="Griggs A."/>
            <person name="Gujja S."/>
            <person name="Hansen M."/>
            <person name="Howarth C."/>
            <person name="Imamovic A."/>
            <person name="Larimer J."/>
            <person name="McCowan C."/>
            <person name="Murphy C."/>
            <person name="Neiman D."/>
            <person name="Pearson M."/>
            <person name="Priest M."/>
            <person name="Roberts A."/>
            <person name="Saif S."/>
            <person name="Shea T."/>
            <person name="Sisk P."/>
            <person name="Sykes S."/>
            <person name="Wortman J."/>
            <person name="Nusbaum C."/>
            <person name="Birren B."/>
        </authorList>
    </citation>
    <scope>NUCLEOTIDE SEQUENCE [LARGE SCALE GENOMIC DNA]</scope>
    <source>
        <strain evidence="2 3">CIP 108168</strain>
    </source>
</reference>
<name>N8QGC1_9GAMM</name>
<dbReference type="AlphaFoldDB" id="N8QGC1"/>
<dbReference type="Pfam" id="PF03724">
    <property type="entry name" value="META"/>
    <property type="match status" value="1"/>
</dbReference>
<feature type="domain" description="DUF306" evidence="1">
    <location>
        <begin position="37"/>
        <end position="144"/>
    </location>
</feature>